<organism evidence="1 2">
    <name type="scientific">Channa striata</name>
    <name type="common">Snakehead murrel</name>
    <name type="synonym">Ophicephalus striatus</name>
    <dbReference type="NCBI Taxonomy" id="64152"/>
    <lineage>
        <taxon>Eukaryota</taxon>
        <taxon>Metazoa</taxon>
        <taxon>Chordata</taxon>
        <taxon>Craniata</taxon>
        <taxon>Vertebrata</taxon>
        <taxon>Euteleostomi</taxon>
        <taxon>Actinopterygii</taxon>
        <taxon>Neopterygii</taxon>
        <taxon>Teleostei</taxon>
        <taxon>Neoteleostei</taxon>
        <taxon>Acanthomorphata</taxon>
        <taxon>Anabantaria</taxon>
        <taxon>Anabantiformes</taxon>
        <taxon>Channoidei</taxon>
        <taxon>Channidae</taxon>
        <taxon>Channa</taxon>
    </lineage>
</organism>
<accession>A0AA88MPK8</accession>
<dbReference type="AlphaFoldDB" id="A0AA88MPK8"/>
<evidence type="ECO:0000313" key="2">
    <source>
        <dbReference type="Proteomes" id="UP001187415"/>
    </source>
</evidence>
<proteinExistence type="predicted"/>
<gene>
    <name evidence="1" type="ORF">Q5P01_013729</name>
</gene>
<reference evidence="1" key="1">
    <citation type="submission" date="2023-07" db="EMBL/GenBank/DDBJ databases">
        <title>Chromosome-level Genome Assembly of Striped Snakehead (Channa striata).</title>
        <authorList>
            <person name="Liu H."/>
        </authorList>
    </citation>
    <scope>NUCLEOTIDE SEQUENCE</scope>
    <source>
        <strain evidence="1">Gz</strain>
        <tissue evidence="1">Muscle</tissue>
    </source>
</reference>
<evidence type="ECO:0000313" key="1">
    <source>
        <dbReference type="EMBL" id="KAK2839989.1"/>
    </source>
</evidence>
<keyword evidence="2" id="KW-1185">Reference proteome</keyword>
<sequence length="87" mass="9772">MEQSKSSQSLTGEGRREETSVCVRDGQGCLCVTTLSSADSFFKFWTVEAEDVEHEIVRTSTLNLLRKIELLLTEAKTKNKLNQAANY</sequence>
<dbReference type="EMBL" id="JAUPFM010000010">
    <property type="protein sequence ID" value="KAK2839989.1"/>
    <property type="molecule type" value="Genomic_DNA"/>
</dbReference>
<comment type="caution">
    <text evidence="1">The sequence shown here is derived from an EMBL/GenBank/DDBJ whole genome shotgun (WGS) entry which is preliminary data.</text>
</comment>
<name>A0AA88MPK8_CHASR</name>
<dbReference type="Proteomes" id="UP001187415">
    <property type="component" value="Unassembled WGS sequence"/>
</dbReference>
<protein>
    <submittedName>
        <fullName evidence="1">Uncharacterized protein</fullName>
    </submittedName>
</protein>